<evidence type="ECO:0000313" key="2">
    <source>
        <dbReference type="EMBL" id="MEE2034270.1"/>
    </source>
</evidence>
<dbReference type="Proteomes" id="UP001331936">
    <property type="component" value="Unassembled WGS sequence"/>
</dbReference>
<evidence type="ECO:0000259" key="1">
    <source>
        <dbReference type="Pfam" id="PF20552"/>
    </source>
</evidence>
<accession>A0ABU7JWM4</accession>
<reference evidence="2 3" key="1">
    <citation type="submission" date="2023-08" db="EMBL/GenBank/DDBJ databases">
        <authorList>
            <person name="Girao M."/>
            <person name="Carvalho M.F."/>
        </authorList>
    </citation>
    <scope>NUCLEOTIDE SEQUENCE [LARGE SCALE GENOMIC DNA]</scope>
    <source>
        <strain evidence="2 3">CC-R104</strain>
    </source>
</reference>
<comment type="caution">
    <text evidence="2">The sequence shown here is derived from an EMBL/GenBank/DDBJ whole genome shotgun (WGS) entry which is preliminary data.</text>
</comment>
<keyword evidence="3" id="KW-1185">Reference proteome</keyword>
<feature type="domain" description="Recombinase-like" evidence="1">
    <location>
        <begin position="2"/>
        <end position="70"/>
    </location>
</feature>
<sequence>MSQYLVIHQTRTADPTPYETRLARAIEQVFGAGVHHLEGIVKELNVSGMHGPDGLPWTADSFTAEMRRIGG</sequence>
<dbReference type="RefSeq" id="WP_330153643.1">
    <property type="nucleotide sequence ID" value="NZ_JAUZMZ010000132.1"/>
</dbReference>
<protein>
    <recommendedName>
        <fullName evidence="1">Recombinase-like domain-containing protein</fullName>
    </recommendedName>
</protein>
<dbReference type="Pfam" id="PF20552">
    <property type="entry name" value="HTH_62"/>
    <property type="match status" value="1"/>
</dbReference>
<dbReference type="InterPro" id="IPR046789">
    <property type="entry name" value="HTH_62"/>
</dbReference>
<organism evidence="2 3">
    <name type="scientific">Rhodococcus chondri</name>
    <dbReference type="NCBI Taxonomy" id="3065941"/>
    <lineage>
        <taxon>Bacteria</taxon>
        <taxon>Bacillati</taxon>
        <taxon>Actinomycetota</taxon>
        <taxon>Actinomycetes</taxon>
        <taxon>Mycobacteriales</taxon>
        <taxon>Nocardiaceae</taxon>
        <taxon>Rhodococcus</taxon>
    </lineage>
</organism>
<dbReference type="EMBL" id="JAUZMZ010000132">
    <property type="protein sequence ID" value="MEE2034270.1"/>
    <property type="molecule type" value="Genomic_DNA"/>
</dbReference>
<gene>
    <name evidence="2" type="ORF">Q8814_19485</name>
</gene>
<name>A0ABU7JWM4_9NOCA</name>
<evidence type="ECO:0000313" key="3">
    <source>
        <dbReference type="Proteomes" id="UP001331936"/>
    </source>
</evidence>
<proteinExistence type="predicted"/>